<dbReference type="Proteomes" id="UP000469081">
    <property type="component" value="Unassembled WGS sequence"/>
</dbReference>
<gene>
    <name evidence="1" type="ORF">FNC33_00655</name>
</gene>
<name>A0A6I4RP18_FRATU</name>
<organism evidence="1 2">
    <name type="scientific">Francisella tularensis</name>
    <dbReference type="NCBI Taxonomy" id="263"/>
    <lineage>
        <taxon>Bacteria</taxon>
        <taxon>Pseudomonadati</taxon>
        <taxon>Pseudomonadota</taxon>
        <taxon>Gammaproteobacteria</taxon>
        <taxon>Thiotrichales</taxon>
        <taxon>Francisellaceae</taxon>
        <taxon>Francisella</taxon>
    </lineage>
</organism>
<comment type="caution">
    <text evidence="1">The sequence shown here is derived from an EMBL/GenBank/DDBJ whole genome shotgun (WGS) entry which is preliminary data.</text>
</comment>
<protein>
    <submittedName>
        <fullName evidence="1">Uncharacterized protein</fullName>
    </submittedName>
</protein>
<evidence type="ECO:0000313" key="1">
    <source>
        <dbReference type="EMBL" id="MWZ39066.1"/>
    </source>
</evidence>
<sequence length="69" mass="8052">MTENHVEANIKEYKNIIFEDELSVKNPTNFKKKWVAPLLRDRKYDMDIQAKNRRNNELVSPSGADFGPS</sequence>
<proteinExistence type="predicted"/>
<dbReference type="AlphaFoldDB" id="A0A6I4RP18"/>
<dbReference type="EMBL" id="VJEZ01000001">
    <property type="protein sequence ID" value="MWZ39066.1"/>
    <property type="molecule type" value="Genomic_DNA"/>
</dbReference>
<evidence type="ECO:0000313" key="2">
    <source>
        <dbReference type="Proteomes" id="UP000469081"/>
    </source>
</evidence>
<accession>A0A6I4RP18</accession>
<reference evidence="1 2" key="1">
    <citation type="submission" date="2019-06" db="EMBL/GenBank/DDBJ databases">
        <title>Phylogeography and genetic diversity of Francisella tularensis subsp. holarctica in France (1947-2018).</title>
        <authorList>
            <person name="Kevin M."/>
            <person name="Madani N."/>
            <person name="Maurin M."/>
        </authorList>
    </citation>
    <scope>NUCLEOTIDE SEQUENCE [LARGE SCALE GENOMIC DNA]</scope>
    <source>
        <strain evidence="1 2">ATCC 15482</strain>
    </source>
</reference>